<organism evidence="2 3">
    <name type="scientific">Solea senegalensis</name>
    <name type="common">Senegalese sole</name>
    <dbReference type="NCBI Taxonomy" id="28829"/>
    <lineage>
        <taxon>Eukaryota</taxon>
        <taxon>Metazoa</taxon>
        <taxon>Chordata</taxon>
        <taxon>Craniata</taxon>
        <taxon>Vertebrata</taxon>
        <taxon>Euteleostomi</taxon>
        <taxon>Actinopterygii</taxon>
        <taxon>Neopterygii</taxon>
        <taxon>Teleostei</taxon>
        <taxon>Neoteleostei</taxon>
        <taxon>Acanthomorphata</taxon>
        <taxon>Carangaria</taxon>
        <taxon>Pleuronectiformes</taxon>
        <taxon>Pleuronectoidei</taxon>
        <taxon>Soleidae</taxon>
        <taxon>Solea</taxon>
    </lineage>
</organism>
<gene>
    <name evidence="2" type="ORF">JOB18_017525</name>
</gene>
<name>A0AAV6S042_SOLSE</name>
<reference evidence="2 3" key="1">
    <citation type="journal article" date="2021" name="Sci. Rep.">
        <title>Chromosome anchoring in Senegalese sole (Solea senegalensis) reveals sex-associated markers and genome rearrangements in flatfish.</title>
        <authorList>
            <person name="Guerrero-Cozar I."/>
            <person name="Gomez-Garrido J."/>
            <person name="Berbel C."/>
            <person name="Martinez-Blanch J.F."/>
            <person name="Alioto T."/>
            <person name="Claros M.G."/>
            <person name="Gagnaire P.A."/>
            <person name="Manchado M."/>
        </authorList>
    </citation>
    <scope>NUCLEOTIDE SEQUENCE [LARGE SCALE GENOMIC DNA]</scope>
    <source>
        <strain evidence="2">Sse05_10M</strain>
    </source>
</reference>
<proteinExistence type="predicted"/>
<evidence type="ECO:0000313" key="3">
    <source>
        <dbReference type="Proteomes" id="UP000693946"/>
    </source>
</evidence>
<feature type="region of interest" description="Disordered" evidence="1">
    <location>
        <begin position="238"/>
        <end position="280"/>
    </location>
</feature>
<feature type="region of interest" description="Disordered" evidence="1">
    <location>
        <begin position="62"/>
        <end position="87"/>
    </location>
</feature>
<feature type="compositionally biased region" description="Polar residues" evidence="1">
    <location>
        <begin position="238"/>
        <end position="247"/>
    </location>
</feature>
<keyword evidence="3" id="KW-1185">Reference proteome</keyword>
<feature type="compositionally biased region" description="Polar residues" evidence="1">
    <location>
        <begin position="264"/>
        <end position="278"/>
    </location>
</feature>
<feature type="compositionally biased region" description="Low complexity" evidence="1">
    <location>
        <begin position="62"/>
        <end position="71"/>
    </location>
</feature>
<feature type="region of interest" description="Disordered" evidence="1">
    <location>
        <begin position="114"/>
        <end position="141"/>
    </location>
</feature>
<evidence type="ECO:0000313" key="2">
    <source>
        <dbReference type="EMBL" id="KAG7510283.1"/>
    </source>
</evidence>
<sequence length="319" mass="35254">MYCIGKNPNTGHVILLKVTQHRLNAMSGRRKQHSLPNHSDRRIPNNVDQLAFKYMEMCKVDSSTDSDSETSPRWSDTSTMGCVSSSAPECGTLRRTLPLRPAARHGCTSLFLDPYDGSSEDSDESDADGVSRRWRQQGRAGGCRFSSRSRRFILHQPASAALREAMMKRDPVTEQQHPLDVQMKCGSDSELWVCEIDTLPSSHSDQNARGDHAVEKRSHSTTHAQIVKMELQFDDSGLHTTRSSTPHTAGPLTPVGGSSAWMLDSSSERSPSPCNLRSLSKRKFGLPGAEVVELGQRKRQCVVNMEQEDEAADSASEPC</sequence>
<protein>
    <submittedName>
        <fullName evidence="2">Uncharacterized protein</fullName>
    </submittedName>
</protein>
<accession>A0AAV6S042</accession>
<dbReference type="AlphaFoldDB" id="A0AAV6S042"/>
<dbReference type="Proteomes" id="UP000693946">
    <property type="component" value="Linkage Group LG16"/>
</dbReference>
<comment type="caution">
    <text evidence="2">The sequence shown here is derived from an EMBL/GenBank/DDBJ whole genome shotgun (WGS) entry which is preliminary data.</text>
</comment>
<evidence type="ECO:0000256" key="1">
    <source>
        <dbReference type="SAM" id="MobiDB-lite"/>
    </source>
</evidence>
<feature type="compositionally biased region" description="Polar residues" evidence="1">
    <location>
        <begin position="72"/>
        <end position="87"/>
    </location>
</feature>
<dbReference type="EMBL" id="JAGKHQ010000008">
    <property type="protein sequence ID" value="KAG7510283.1"/>
    <property type="molecule type" value="Genomic_DNA"/>
</dbReference>
<feature type="compositionally biased region" description="Acidic residues" evidence="1">
    <location>
        <begin position="118"/>
        <end position="127"/>
    </location>
</feature>